<feature type="region of interest" description="Disordered" evidence="1">
    <location>
        <begin position="1"/>
        <end position="58"/>
    </location>
</feature>
<dbReference type="EMBL" id="JAPMOS010000244">
    <property type="protein sequence ID" value="KAJ4453571.1"/>
    <property type="molecule type" value="Genomic_DNA"/>
</dbReference>
<evidence type="ECO:0000313" key="2">
    <source>
        <dbReference type="EMBL" id="KAJ4453571.1"/>
    </source>
</evidence>
<dbReference type="Proteomes" id="UP001141327">
    <property type="component" value="Unassembled WGS sequence"/>
</dbReference>
<feature type="compositionally biased region" description="Pro residues" evidence="1">
    <location>
        <begin position="1"/>
        <end position="10"/>
    </location>
</feature>
<proteinExistence type="predicted"/>
<gene>
    <name evidence="2" type="ORF">PAPYR_11936</name>
</gene>
<comment type="caution">
    <text evidence="2">The sequence shown here is derived from an EMBL/GenBank/DDBJ whole genome shotgun (WGS) entry which is preliminary data.</text>
</comment>
<keyword evidence="3" id="KW-1185">Reference proteome</keyword>
<evidence type="ECO:0000313" key="3">
    <source>
        <dbReference type="Proteomes" id="UP001141327"/>
    </source>
</evidence>
<protein>
    <submittedName>
        <fullName evidence="2">Uncharacterized protein</fullName>
    </submittedName>
</protein>
<sequence>MIQHSPPPLVWIPSQTPLSLPSEPERRAATVVEPLHGRKARSKRAKSAPKVKSPAEKLRAEVKQQKLASLLEQAALKRAHQGPPPPQVTSTTAASTPTGGFFHRVGNVICVACKLRPRRSSEGKFVMAWTCQQVENLVQATIPTDLNGRWDERQRRQLDEAIEFSFPTPHQEGLEDL</sequence>
<accession>A0ABQ8U6U1</accession>
<organism evidence="2 3">
    <name type="scientific">Paratrimastix pyriformis</name>
    <dbReference type="NCBI Taxonomy" id="342808"/>
    <lineage>
        <taxon>Eukaryota</taxon>
        <taxon>Metamonada</taxon>
        <taxon>Preaxostyla</taxon>
        <taxon>Paratrimastigidae</taxon>
        <taxon>Paratrimastix</taxon>
    </lineage>
</organism>
<name>A0ABQ8U6U1_9EUKA</name>
<evidence type="ECO:0000256" key="1">
    <source>
        <dbReference type="SAM" id="MobiDB-lite"/>
    </source>
</evidence>
<reference evidence="2" key="1">
    <citation type="journal article" date="2022" name="bioRxiv">
        <title>Genomics of Preaxostyla Flagellates Illuminates Evolutionary Transitions and the Path Towards Mitochondrial Loss.</title>
        <authorList>
            <person name="Novak L.V.F."/>
            <person name="Treitli S.C."/>
            <person name="Pyrih J."/>
            <person name="Halakuc P."/>
            <person name="Pipaliya S.V."/>
            <person name="Vacek V."/>
            <person name="Brzon O."/>
            <person name="Soukal P."/>
            <person name="Eme L."/>
            <person name="Dacks J.B."/>
            <person name="Karnkowska A."/>
            <person name="Elias M."/>
            <person name="Hampl V."/>
        </authorList>
    </citation>
    <scope>NUCLEOTIDE SEQUENCE</scope>
    <source>
        <strain evidence="2">RCP-MX</strain>
    </source>
</reference>
<feature type="compositionally biased region" description="Basic residues" evidence="1">
    <location>
        <begin position="37"/>
        <end position="49"/>
    </location>
</feature>